<dbReference type="RefSeq" id="WP_353930002.1">
    <property type="nucleotide sequence ID" value="NZ_CP150886.1"/>
</dbReference>
<organism evidence="2 3">
    <name type="scientific">Okeanomitos corallinicola TIOX110</name>
    <dbReference type="NCBI Taxonomy" id="3133117"/>
    <lineage>
        <taxon>Bacteria</taxon>
        <taxon>Bacillati</taxon>
        <taxon>Cyanobacteriota</taxon>
        <taxon>Cyanophyceae</taxon>
        <taxon>Nostocales</taxon>
        <taxon>Aphanizomenonaceae</taxon>
        <taxon>Okeanomitos</taxon>
    </lineage>
</organism>
<reference evidence="2 3" key="1">
    <citation type="submission" date="2024-04" db="EMBL/GenBank/DDBJ databases">
        <title>Okeanomitos corallinicola gen. &amp; sp. nov. (Nostocales, Cyanobacteria), a new toxic marine heterocyst-forming cyanobacterium from a coral reef.</title>
        <authorList>
            <person name="Li H."/>
            <person name="Li R."/>
            <person name="Kang J."/>
            <person name="Hii K.S."/>
            <person name="Mohamed H.F."/>
            <person name="Xu X."/>
            <person name="Luo Z."/>
        </authorList>
    </citation>
    <scope>NUCLEOTIDE SEQUENCE [LARGE SCALE GENOMIC DNA]</scope>
    <source>
        <strain evidence="2 3">TIOX110</strain>
    </source>
</reference>
<dbReference type="Proteomes" id="UP001483337">
    <property type="component" value="Chromosome"/>
</dbReference>
<dbReference type="InterPro" id="IPR003018">
    <property type="entry name" value="GAF"/>
</dbReference>
<name>A0ABZ2UUI8_9CYAN</name>
<dbReference type="EMBL" id="CP150886">
    <property type="protein sequence ID" value="WZB87088.1"/>
    <property type="molecule type" value="Genomic_DNA"/>
</dbReference>
<sequence>MQTYSNAEFENIPNHPLEQGLQQLLERLISKMQRDELIRNTINQVRESLEVDRVVLYYFYEEWYGQVTFESLISQELSIFGSTGAENCFNYEYAALYLAGRTKAIADIELEPIETCHRDFLRSIQVRANLVVPVLVPRGLWGLLIAHQCHKPRLWLETDIKMMQIAAQTLSTDSNVLES</sequence>
<evidence type="ECO:0000313" key="3">
    <source>
        <dbReference type="Proteomes" id="UP001483337"/>
    </source>
</evidence>
<proteinExistence type="predicted"/>
<feature type="domain" description="Phytochrome chromophore attachment site" evidence="1">
    <location>
        <begin position="33"/>
        <end position="172"/>
    </location>
</feature>
<evidence type="ECO:0000259" key="1">
    <source>
        <dbReference type="PROSITE" id="PS50046"/>
    </source>
</evidence>
<dbReference type="PROSITE" id="PS50046">
    <property type="entry name" value="PHYTOCHROME_2"/>
    <property type="match status" value="1"/>
</dbReference>
<evidence type="ECO:0000313" key="2">
    <source>
        <dbReference type="EMBL" id="WZB87088.1"/>
    </source>
</evidence>
<gene>
    <name evidence="2" type="ORF">WJM97_17110</name>
</gene>
<protein>
    <submittedName>
        <fullName evidence="2">GAF domain-containing protein</fullName>
    </submittedName>
</protein>
<dbReference type="InterPro" id="IPR016132">
    <property type="entry name" value="Phyto_chromo_attachment"/>
</dbReference>
<dbReference type="InterPro" id="IPR029016">
    <property type="entry name" value="GAF-like_dom_sf"/>
</dbReference>
<accession>A0ABZ2UUI8</accession>
<dbReference type="SMART" id="SM00065">
    <property type="entry name" value="GAF"/>
    <property type="match status" value="1"/>
</dbReference>
<dbReference type="Gene3D" id="3.30.450.40">
    <property type="match status" value="1"/>
</dbReference>
<dbReference type="Pfam" id="PF01590">
    <property type="entry name" value="GAF"/>
    <property type="match status" value="1"/>
</dbReference>
<dbReference type="SUPFAM" id="SSF55781">
    <property type="entry name" value="GAF domain-like"/>
    <property type="match status" value="1"/>
</dbReference>
<keyword evidence="3" id="KW-1185">Reference proteome</keyword>